<dbReference type="EMBL" id="BLXT01007373">
    <property type="protein sequence ID" value="GFO39061.1"/>
    <property type="molecule type" value="Genomic_DNA"/>
</dbReference>
<accession>A0AAV4D531</accession>
<reference evidence="1 2" key="1">
    <citation type="journal article" date="2021" name="Elife">
        <title>Chloroplast acquisition without the gene transfer in kleptoplastic sea slugs, Plakobranchus ocellatus.</title>
        <authorList>
            <person name="Maeda T."/>
            <person name="Takahashi S."/>
            <person name="Yoshida T."/>
            <person name="Shimamura S."/>
            <person name="Takaki Y."/>
            <person name="Nagai Y."/>
            <person name="Toyoda A."/>
            <person name="Suzuki Y."/>
            <person name="Arimoto A."/>
            <person name="Ishii H."/>
            <person name="Satoh N."/>
            <person name="Nishiyama T."/>
            <person name="Hasebe M."/>
            <person name="Maruyama T."/>
            <person name="Minagawa J."/>
            <person name="Obokata J."/>
            <person name="Shigenobu S."/>
        </authorList>
    </citation>
    <scope>NUCLEOTIDE SEQUENCE [LARGE SCALE GENOMIC DNA]</scope>
</reference>
<comment type="caution">
    <text evidence="1">The sequence shown here is derived from an EMBL/GenBank/DDBJ whole genome shotgun (WGS) entry which is preliminary data.</text>
</comment>
<protein>
    <submittedName>
        <fullName evidence="1">Uncharacterized protein</fullName>
    </submittedName>
</protein>
<dbReference type="Proteomes" id="UP000735302">
    <property type="component" value="Unassembled WGS sequence"/>
</dbReference>
<sequence>MPTRLVEADAIVTLNCDLIMNISSKQPNSFLWAFFSLFPRASFMRLKNVLFSCAFSRRLCLWSSP</sequence>
<organism evidence="1 2">
    <name type="scientific">Plakobranchus ocellatus</name>
    <dbReference type="NCBI Taxonomy" id="259542"/>
    <lineage>
        <taxon>Eukaryota</taxon>
        <taxon>Metazoa</taxon>
        <taxon>Spiralia</taxon>
        <taxon>Lophotrochozoa</taxon>
        <taxon>Mollusca</taxon>
        <taxon>Gastropoda</taxon>
        <taxon>Heterobranchia</taxon>
        <taxon>Euthyneura</taxon>
        <taxon>Panpulmonata</taxon>
        <taxon>Sacoglossa</taxon>
        <taxon>Placobranchoidea</taxon>
        <taxon>Plakobranchidae</taxon>
        <taxon>Plakobranchus</taxon>
    </lineage>
</organism>
<gene>
    <name evidence="1" type="ORF">PoB_006556600</name>
</gene>
<proteinExistence type="predicted"/>
<feature type="non-terminal residue" evidence="1">
    <location>
        <position position="65"/>
    </location>
</feature>
<evidence type="ECO:0000313" key="1">
    <source>
        <dbReference type="EMBL" id="GFO39061.1"/>
    </source>
</evidence>
<keyword evidence="2" id="KW-1185">Reference proteome</keyword>
<name>A0AAV4D531_9GAST</name>
<evidence type="ECO:0000313" key="2">
    <source>
        <dbReference type="Proteomes" id="UP000735302"/>
    </source>
</evidence>
<dbReference type="AlphaFoldDB" id="A0AAV4D531"/>